<protein>
    <recommendedName>
        <fullName evidence="3">JAB domain-containing protein</fullName>
    </recommendedName>
</protein>
<reference evidence="1 2" key="1">
    <citation type="submission" date="2016-07" db="EMBL/GenBank/DDBJ databases">
        <title>Complete genome sequence of Bradyrhizobium icense LMTR 13T, a potential inoculant strain isolated from lima bean (Phaseolus lunatus) in Peru.</title>
        <authorList>
            <person name="Ormeno-Orrillo E."/>
            <person name="Duran D."/>
            <person name="Rogel M.A."/>
            <person name="Rey L."/>
            <person name="Imperial J."/>
            <person name="Ruiz-Argueso T."/>
            <person name="Martinez-Romero E."/>
        </authorList>
    </citation>
    <scope>NUCLEOTIDE SEQUENCE [LARGE SCALE GENOMIC DNA]</scope>
    <source>
        <strain evidence="1 2">LMTR 13</strain>
    </source>
</reference>
<dbReference type="STRING" id="1274631.LMTR13_26715"/>
<sequence>MNIRFKIMSTLLAAIRADLRRPHAFAHERVGFIAAGLAAAHDELLILARDYRPVRDEDYLRDQSVGAMISAEAIRGARQWAMNERVAIFHVHMHGGRGVPGFSGVDNRENARFVPNFVSVAPHAVHGAIVLSDTAAFGQVWLDRKSPQPFITRFAEVGMPIRNWRAA</sequence>
<evidence type="ECO:0000313" key="2">
    <source>
        <dbReference type="Proteomes" id="UP000092839"/>
    </source>
</evidence>
<dbReference type="AlphaFoldDB" id="A0A1B1UKB6"/>
<dbReference type="Proteomes" id="UP000092839">
    <property type="component" value="Chromosome"/>
</dbReference>
<evidence type="ECO:0008006" key="3">
    <source>
        <dbReference type="Google" id="ProtNLM"/>
    </source>
</evidence>
<accession>A0A1B1UKB6</accession>
<dbReference type="OrthoDB" id="3078368at2"/>
<name>A0A1B1UKB6_9BRAD</name>
<organism evidence="1 2">
    <name type="scientific">Bradyrhizobium icense</name>
    <dbReference type="NCBI Taxonomy" id="1274631"/>
    <lineage>
        <taxon>Bacteria</taxon>
        <taxon>Pseudomonadati</taxon>
        <taxon>Pseudomonadota</taxon>
        <taxon>Alphaproteobacteria</taxon>
        <taxon>Hyphomicrobiales</taxon>
        <taxon>Nitrobacteraceae</taxon>
        <taxon>Bradyrhizobium</taxon>
    </lineage>
</organism>
<dbReference type="EMBL" id="CP016428">
    <property type="protein sequence ID" value="ANW03194.1"/>
    <property type="molecule type" value="Genomic_DNA"/>
</dbReference>
<evidence type="ECO:0000313" key="1">
    <source>
        <dbReference type="EMBL" id="ANW03194.1"/>
    </source>
</evidence>
<dbReference type="KEGG" id="bic:LMTR13_26715"/>
<keyword evidence="2" id="KW-1185">Reference proteome</keyword>
<proteinExistence type="predicted"/>
<gene>
    <name evidence="1" type="ORF">LMTR13_26715</name>
</gene>